<proteinExistence type="predicted"/>
<feature type="compositionally biased region" description="Basic and acidic residues" evidence="1">
    <location>
        <begin position="961"/>
        <end position="991"/>
    </location>
</feature>
<feature type="compositionally biased region" description="Basic and acidic residues" evidence="1">
    <location>
        <begin position="711"/>
        <end position="755"/>
    </location>
</feature>
<gene>
    <name evidence="2" type="ORF">KFL_000260110</name>
</gene>
<feature type="region of interest" description="Disordered" evidence="1">
    <location>
        <begin position="182"/>
        <end position="340"/>
    </location>
</feature>
<feature type="compositionally biased region" description="Basic and acidic residues" evidence="1">
    <location>
        <begin position="439"/>
        <end position="450"/>
    </location>
</feature>
<feature type="compositionally biased region" description="Basic and acidic residues" evidence="1">
    <location>
        <begin position="219"/>
        <end position="229"/>
    </location>
</feature>
<feature type="compositionally biased region" description="Acidic residues" evidence="1">
    <location>
        <begin position="483"/>
        <end position="492"/>
    </location>
</feature>
<feature type="compositionally biased region" description="Polar residues" evidence="1">
    <location>
        <begin position="1"/>
        <end position="13"/>
    </location>
</feature>
<feature type="compositionally biased region" description="Low complexity" evidence="1">
    <location>
        <begin position="1073"/>
        <end position="1082"/>
    </location>
</feature>
<feature type="compositionally biased region" description="Polar residues" evidence="1">
    <location>
        <begin position="367"/>
        <end position="376"/>
    </location>
</feature>
<feature type="compositionally biased region" description="Low complexity" evidence="1">
    <location>
        <begin position="1015"/>
        <end position="1030"/>
    </location>
</feature>
<feature type="compositionally biased region" description="Basic and acidic residues" evidence="1">
    <location>
        <begin position="1121"/>
        <end position="1142"/>
    </location>
</feature>
<dbReference type="STRING" id="105231.A0A1Y1HRJ1"/>
<dbReference type="Proteomes" id="UP000054558">
    <property type="component" value="Unassembled WGS sequence"/>
</dbReference>
<feature type="compositionally biased region" description="Basic and acidic residues" evidence="1">
    <location>
        <begin position="1366"/>
        <end position="1376"/>
    </location>
</feature>
<dbReference type="Gene3D" id="1.10.10.60">
    <property type="entry name" value="Homeodomain-like"/>
    <property type="match status" value="1"/>
</dbReference>
<feature type="compositionally biased region" description="Polar residues" evidence="1">
    <location>
        <begin position="661"/>
        <end position="675"/>
    </location>
</feature>
<dbReference type="OMA" id="EGHDHDW"/>
<sequence length="1898" mass="198775">MERQKSYSPSPQLKASLKFTHKPQTDPVRSGAIFRQGAQSGDGEHEQQTSLHQTAPSSEKVEDLRGGFEQRVQQYGKSGLEINPAAVNSRAATLSGSAPEWNQALIAPGTVSQHSLAPGKVAPVADSSAIIRPAPYGRFVPQPSPTPFGVAAWASSVGHQISANFDALVRQSPAPRVLREHAHSPPHFYAPPGPQHEGFSHPQRSGGSDASRLMPPPRESPRHALKQEVQRQATFAQPDRGAPPASHIYEGKGDADSSRQREMRSSPRAQGMNESESANGVAETPAAVSPTASGSGVRETGLALPANQGGVGAGSRSDGASGSKAPAEEGPLPEVAHEAKEVELNLSESVPTVSPVVPGKSPILNPGFQTPVSLQPGSVLRSHSELKKGAASDTRGGTSDVSDHDAFSTPDNTTAGATPFTRSRLKAAQSPAKTPLQARAEKTPQTHEKQVTPVQETGIPGSTGRTLRGSSGRPQARGLSAFLEDEGDEDDPAFSLDVPPPEDEPPGPVAEGALGGGVMPKLPAGGGVAEEKNGEAEGEVGRGNRNDDGGKDDSERTESDRPNRDGLNGGGDEAAEVNSGGAVLPRTPRNSGKRLKGVRNSAGKTPEAHSGKEVGLQEGPVAVGSAERTNSVRRSSRGVQAGVGVSPLIAEPKAKEVATPKPSTKSLSPGSTQKPLKTMKRTETASPQSPQPRDRNGKFAATGSLAVNPRSADREERLAKRRKLSEEDVEKTVEKEAEHGGRVGAGEEKGEKSMEEGPTGAGVVPKEEGDAKRMSESKKRSRMLRELESRLKGPEDEVIITRAVKLPEAAQVSRWGRLVKPKLAFWENEYYDRDHAGRIVGISRPPEYTTPSKKPQNPKPFSPKLEPVVKSENTGSAADSAERKQKLGASKEATHSKRKVKVEDDVSTPQDRGQKRKGAGGMKGLGGAETVVKKEGGDRGQKSPVGSPGRWVSTRNKRKRMEGEETKTQERVKKGETKTDPSGSGKEESHPSKKRKGAAKGENNKASELSGSVGGPKPSGSVSGSQPSDPSGRRKSSDQLWRLNRQHKVQKGPRAANFVGDGFVADTAEVEEGANGAENEGGQNKRDEEGTEGPAAEGVGGTRENGGPENHATDIGGSKGGESEEQKSGVDVPKDGGRVDRRLRSRGQGSVQEDTGKKIWEGGSRLKRGKEAGPVAGLGDDLKRVNKRDGKLQGPVEDLRRQKKERRIDELLVEDKSGTAEDESTETKRKKLKKGSEAKSGSSKSKTAVRGGGRKATRSKSSADERGPNGDSALEGDDVSKKGTVKEGGVISGAEATGPTEGRYPRRRLRKKGELERGASEGGASVENEAKAVGTEEKSGTRNGSNPSEAIDALRKDQTVTTGFEDPEKGREEPIGDAKPGNGVNVEETAEEVLETGEERGDEAAGVEAPVEGTGAELDEEAATALGVGLTAEDTEKGSVEKEKAREKGKAPNESDLGADEAAEQLGMGAAENTFASVSAKDGAPSTGEQHEEEASLVPIPEEARAESGAEQEGTTPKGSVADARQGHVLEEQQGHVADVGVGNEGTVVAGLVHTVDAEVGGVSGKGPSHKEKEGPVHTSGLEALPTDNVPSRTPQPAIAKGVEPIPTIAAEPSATGVAGLVHTDGAGPVHTATEDEPVDATGWTASQVAALKSALLMIDPTVDGLWYKVARQVPGKNHIECQTKHNEAYVTPPVRPPYARRAGMSPAPRIILQGAGRGLAKAANQSKPRGTIVSVQMQGMRAAREILRAQQAKQRAEAGDPLAFHVAESDGTRSNDLGMAPDGGSVPAASPLILKPVQNQDKYIDDALQRRLQAQRRKNATSQGGSGAQTLKSAAPVLGFEGVTRETVTGGAAGVVAAAEKALVLREQAANSMEDEPEGLAGGDEEEEDEDDPPPFA</sequence>
<feature type="region of interest" description="Disordered" evidence="1">
    <location>
        <begin position="363"/>
        <end position="791"/>
    </location>
</feature>
<feature type="compositionally biased region" description="Low complexity" evidence="1">
    <location>
        <begin position="462"/>
        <end position="473"/>
    </location>
</feature>
<feature type="compositionally biased region" description="Basic and acidic residues" evidence="1">
    <location>
        <begin position="249"/>
        <end position="265"/>
    </location>
</feature>
<feature type="compositionally biased region" description="Basic and acidic residues" evidence="1">
    <location>
        <begin position="931"/>
        <end position="941"/>
    </location>
</feature>
<name>A0A1Y1HRJ1_KLENI</name>
<evidence type="ECO:0000313" key="3">
    <source>
        <dbReference type="Proteomes" id="UP000054558"/>
    </source>
</evidence>
<feature type="region of interest" description="Disordered" evidence="1">
    <location>
        <begin position="1772"/>
        <end position="1791"/>
    </location>
</feature>
<evidence type="ECO:0008006" key="4">
    <source>
        <dbReference type="Google" id="ProtNLM"/>
    </source>
</evidence>
<feature type="region of interest" description="Disordered" evidence="1">
    <location>
        <begin position="1560"/>
        <end position="1594"/>
    </location>
</feature>
<feature type="compositionally biased region" description="Basic and acidic residues" evidence="1">
    <location>
        <begin position="1180"/>
        <end position="1191"/>
    </location>
</feature>
<accession>A0A1Y1HRJ1</accession>
<feature type="compositionally biased region" description="Basic and acidic residues" evidence="1">
    <location>
        <begin position="1434"/>
        <end position="1453"/>
    </location>
</feature>
<feature type="region of interest" description="Disordered" evidence="1">
    <location>
        <begin position="835"/>
        <end position="1521"/>
    </location>
</feature>
<dbReference type="EMBL" id="DF236975">
    <property type="protein sequence ID" value="GAQ79196.1"/>
    <property type="molecule type" value="Genomic_DNA"/>
</dbReference>
<evidence type="ECO:0000256" key="1">
    <source>
        <dbReference type="SAM" id="MobiDB-lite"/>
    </source>
</evidence>
<feature type="compositionally biased region" description="Acidic residues" evidence="1">
    <location>
        <begin position="1874"/>
        <end position="1898"/>
    </location>
</feature>
<protein>
    <recommendedName>
        <fullName evidence="4">Myb-like domain-containing protein</fullName>
    </recommendedName>
</protein>
<feature type="compositionally biased region" description="Polar residues" evidence="1">
    <location>
        <begin position="48"/>
        <end position="57"/>
    </location>
</feature>
<evidence type="ECO:0000313" key="2">
    <source>
        <dbReference type="EMBL" id="GAQ79196.1"/>
    </source>
</evidence>
<feature type="compositionally biased region" description="Gly residues" evidence="1">
    <location>
        <begin position="513"/>
        <end position="528"/>
    </location>
</feature>
<feature type="compositionally biased region" description="Low complexity" evidence="1">
    <location>
        <begin position="314"/>
        <end position="325"/>
    </location>
</feature>
<keyword evidence="3" id="KW-1185">Reference proteome</keyword>
<feature type="compositionally biased region" description="Basic and acidic residues" evidence="1">
    <location>
        <begin position="529"/>
        <end position="564"/>
    </location>
</feature>
<feature type="compositionally biased region" description="Basic and acidic residues" evidence="1">
    <location>
        <begin position="1328"/>
        <end position="1340"/>
    </location>
</feature>
<feature type="compositionally biased region" description="Basic and acidic residues" evidence="1">
    <location>
        <begin position="765"/>
        <end position="791"/>
    </location>
</feature>
<feature type="region of interest" description="Disordered" evidence="1">
    <location>
        <begin position="1"/>
        <end position="65"/>
    </location>
</feature>
<feature type="compositionally biased region" description="Basic and acidic residues" evidence="1">
    <location>
        <begin position="1206"/>
        <end position="1219"/>
    </location>
</feature>
<reference evidence="2 3" key="1">
    <citation type="journal article" date="2014" name="Nat. Commun.">
        <title>Klebsormidium flaccidum genome reveals primary factors for plant terrestrial adaptation.</title>
        <authorList>
            <person name="Hori K."/>
            <person name="Maruyama F."/>
            <person name="Fujisawa T."/>
            <person name="Togashi T."/>
            <person name="Yamamoto N."/>
            <person name="Seo M."/>
            <person name="Sato S."/>
            <person name="Yamada T."/>
            <person name="Mori H."/>
            <person name="Tajima N."/>
            <person name="Moriyama T."/>
            <person name="Ikeuchi M."/>
            <person name="Watanabe M."/>
            <person name="Wada H."/>
            <person name="Kobayashi K."/>
            <person name="Saito M."/>
            <person name="Masuda T."/>
            <person name="Sasaki-Sekimoto Y."/>
            <person name="Mashiguchi K."/>
            <person name="Awai K."/>
            <person name="Shimojima M."/>
            <person name="Masuda S."/>
            <person name="Iwai M."/>
            <person name="Nobusawa T."/>
            <person name="Narise T."/>
            <person name="Kondo S."/>
            <person name="Saito H."/>
            <person name="Sato R."/>
            <person name="Murakawa M."/>
            <person name="Ihara Y."/>
            <person name="Oshima-Yamada Y."/>
            <person name="Ohtaka K."/>
            <person name="Satoh M."/>
            <person name="Sonobe K."/>
            <person name="Ishii M."/>
            <person name="Ohtani R."/>
            <person name="Kanamori-Sato M."/>
            <person name="Honoki R."/>
            <person name="Miyazaki D."/>
            <person name="Mochizuki H."/>
            <person name="Umetsu J."/>
            <person name="Higashi K."/>
            <person name="Shibata D."/>
            <person name="Kamiya Y."/>
            <person name="Sato N."/>
            <person name="Nakamura Y."/>
            <person name="Tabata S."/>
            <person name="Ida S."/>
            <person name="Kurokawa K."/>
            <person name="Ohta H."/>
        </authorList>
    </citation>
    <scope>NUCLEOTIDE SEQUENCE [LARGE SCALE GENOMIC DNA]</scope>
    <source>
        <strain evidence="2 3">NIES-2285</strain>
    </source>
</reference>
<organism evidence="2 3">
    <name type="scientific">Klebsormidium nitens</name>
    <name type="common">Green alga</name>
    <name type="synonym">Ulothrix nitens</name>
    <dbReference type="NCBI Taxonomy" id="105231"/>
    <lineage>
        <taxon>Eukaryota</taxon>
        <taxon>Viridiplantae</taxon>
        <taxon>Streptophyta</taxon>
        <taxon>Klebsormidiophyceae</taxon>
        <taxon>Klebsormidiales</taxon>
        <taxon>Klebsormidiaceae</taxon>
        <taxon>Klebsormidium</taxon>
    </lineage>
</organism>
<feature type="region of interest" description="Disordered" evidence="1">
    <location>
        <begin position="1868"/>
        <end position="1898"/>
    </location>
</feature>